<dbReference type="SUPFAM" id="SSF82199">
    <property type="entry name" value="SET domain"/>
    <property type="match status" value="1"/>
</dbReference>
<feature type="region of interest" description="Disordered" evidence="5">
    <location>
        <begin position="1"/>
        <end position="31"/>
    </location>
</feature>
<evidence type="ECO:0000259" key="7">
    <source>
        <dbReference type="PROSITE" id="PS50865"/>
    </source>
</evidence>
<evidence type="ECO:0000256" key="1">
    <source>
        <dbReference type="ARBA" id="ARBA00022723"/>
    </source>
</evidence>
<accession>A0A1M8AAJ7</accession>
<dbReference type="PANTHER" id="PTHR12197:SF251">
    <property type="entry name" value="EG:BACR7C10.4 PROTEIN"/>
    <property type="match status" value="1"/>
</dbReference>
<dbReference type="GO" id="GO:0005634">
    <property type="term" value="C:nucleus"/>
    <property type="evidence" value="ECO:0007669"/>
    <property type="project" value="TreeGrafter"/>
</dbReference>
<reference evidence="9" key="1">
    <citation type="journal article" date="2017" name="Nucleic Acids Res.">
        <title>Proteogenomics produces comprehensive and highly accurate protein-coding gene annotation in a complete genome assembly of Malassezia sympodialis.</title>
        <authorList>
            <person name="Zhu Y."/>
            <person name="Engstroem P.G."/>
            <person name="Tellgren-Roth C."/>
            <person name="Baudo C.D."/>
            <person name="Kennell J.C."/>
            <person name="Sun S."/>
            <person name="Billmyre R.B."/>
            <person name="Schroeder M.S."/>
            <person name="Andersson A."/>
            <person name="Holm T."/>
            <person name="Sigurgeirsson B."/>
            <person name="Wu G."/>
            <person name="Sankaranarayanan S.R."/>
            <person name="Siddharthan R."/>
            <person name="Sanyal K."/>
            <person name="Lundeberg J."/>
            <person name="Nystedt B."/>
            <person name="Boekhout T."/>
            <person name="Dawson T.L. Jr."/>
            <person name="Heitman J."/>
            <person name="Scheynius A."/>
            <person name="Lehtioe J."/>
        </authorList>
    </citation>
    <scope>NUCLEOTIDE SEQUENCE [LARGE SCALE GENOMIC DNA]</scope>
    <source>
        <strain evidence="9">ATCC 42132</strain>
    </source>
</reference>
<dbReference type="InterPro" id="IPR002893">
    <property type="entry name" value="Znf_MYND"/>
</dbReference>
<dbReference type="Pfam" id="PF00856">
    <property type="entry name" value="SET"/>
    <property type="match status" value="1"/>
</dbReference>
<dbReference type="Proteomes" id="UP000186303">
    <property type="component" value="Chromosome 6"/>
</dbReference>
<evidence type="ECO:0000313" key="8">
    <source>
        <dbReference type="EMBL" id="SHO79506.1"/>
    </source>
</evidence>
<keyword evidence="9" id="KW-1185">Reference proteome</keyword>
<organism evidence="8 9">
    <name type="scientific">Malassezia sympodialis (strain ATCC 42132)</name>
    <name type="common">Atopic eczema-associated yeast</name>
    <dbReference type="NCBI Taxonomy" id="1230383"/>
    <lineage>
        <taxon>Eukaryota</taxon>
        <taxon>Fungi</taxon>
        <taxon>Dikarya</taxon>
        <taxon>Basidiomycota</taxon>
        <taxon>Ustilaginomycotina</taxon>
        <taxon>Malasseziomycetes</taxon>
        <taxon>Malasseziales</taxon>
        <taxon>Malasseziaceae</taxon>
        <taxon>Malassezia</taxon>
    </lineage>
</organism>
<dbReference type="Gene3D" id="1.10.220.160">
    <property type="match status" value="1"/>
</dbReference>
<dbReference type="AlphaFoldDB" id="A0A1M8AAJ7"/>
<keyword evidence="2 4" id="KW-0863">Zinc-finger</keyword>
<keyword evidence="1" id="KW-0479">Metal-binding</keyword>
<name>A0A1M8AAJ7_MALS4</name>
<dbReference type="Pfam" id="PF01753">
    <property type="entry name" value="zf-MYND"/>
    <property type="match status" value="1"/>
</dbReference>
<sequence>MSFQARKAQRLRRERASDTRAPPNEEPAEPVYALQNTPLDIDASPTHGRGLRIAAGSGGVAAGTTLLAVEAVSALNTTQLGVRCHYCFARREQGLLRCSRCRFARYCDATCQAAGWKQARHRDECDALARWYAGADTLPDFDRDPGPSVRVLAQLLWLRRRHGPAWWAPFAAMQSHRQDAPAAQRDEAAQVAVRLAQFVGSEAGLRALGIDRAKSLLELVCQCLTNAFTLTDAQLDPIGAALNPTAALLNHSCTPNTVVVFSSATEHARCPMEVVALRDLAEGEPIYTSYVDLAAPLPVRQQTLQERYYFTCKCRLCTRGHWVDPRTARWCARPGCHGWVAPAARPRCCHCRAGEVDTAAKEALVAEALDLVPKIHRGMHTQLDEPLLAQLRALLPRLSAVVPPSNYAMWTLVHAAHVLAIERRDWDEATQLTMLLCAGMQARGARDEPSSLYPEGHPQRAVLLATLGRLLLQEASSSPSPLLARPVPMPTTPEARALLAHDVLQQALAEAQCGFGSRTHGGWVAESVRESLRNIEQGCL</sequence>
<dbReference type="STRING" id="1230383.A0A1M8AAJ7"/>
<dbReference type="PANTHER" id="PTHR12197">
    <property type="entry name" value="HISTONE-LYSINE N-METHYLTRANSFERASE SMYD"/>
    <property type="match status" value="1"/>
</dbReference>
<evidence type="ECO:0000256" key="2">
    <source>
        <dbReference type="ARBA" id="ARBA00022771"/>
    </source>
</evidence>
<dbReference type="VEuPathDB" id="FungiDB:MSYG_3855"/>
<keyword evidence="3" id="KW-0862">Zinc</keyword>
<proteinExistence type="predicted"/>
<dbReference type="PROSITE" id="PS01360">
    <property type="entry name" value="ZF_MYND_1"/>
    <property type="match status" value="1"/>
</dbReference>
<dbReference type="InterPro" id="IPR050869">
    <property type="entry name" value="H3K4_H4K5_MeTrfase"/>
</dbReference>
<dbReference type="Gene3D" id="6.10.140.2220">
    <property type="match status" value="1"/>
</dbReference>
<dbReference type="PROSITE" id="PS50865">
    <property type="entry name" value="ZF_MYND_2"/>
    <property type="match status" value="1"/>
</dbReference>
<gene>
    <name evidence="8" type="ORF">MSYG_3855</name>
</gene>
<dbReference type="GO" id="GO:0008270">
    <property type="term" value="F:zinc ion binding"/>
    <property type="evidence" value="ECO:0007669"/>
    <property type="project" value="UniProtKB-KW"/>
</dbReference>
<evidence type="ECO:0000256" key="3">
    <source>
        <dbReference type="ARBA" id="ARBA00022833"/>
    </source>
</evidence>
<dbReference type="PROSITE" id="PS50280">
    <property type="entry name" value="SET"/>
    <property type="match status" value="1"/>
</dbReference>
<feature type="domain" description="SET" evidence="6">
    <location>
        <begin position="191"/>
        <end position="291"/>
    </location>
</feature>
<protein>
    <submittedName>
        <fullName evidence="8">Uncharacterized protein</fullName>
    </submittedName>
</protein>
<dbReference type="OMA" id="ATEHARC"/>
<dbReference type="InterPro" id="IPR001214">
    <property type="entry name" value="SET_dom"/>
</dbReference>
<dbReference type="Gene3D" id="2.170.270.10">
    <property type="entry name" value="SET domain"/>
    <property type="match status" value="1"/>
</dbReference>
<dbReference type="OrthoDB" id="265717at2759"/>
<dbReference type="InterPro" id="IPR046341">
    <property type="entry name" value="SET_dom_sf"/>
</dbReference>
<evidence type="ECO:0000256" key="4">
    <source>
        <dbReference type="PROSITE-ProRule" id="PRU00134"/>
    </source>
</evidence>
<evidence type="ECO:0000259" key="6">
    <source>
        <dbReference type="PROSITE" id="PS50280"/>
    </source>
</evidence>
<evidence type="ECO:0000256" key="5">
    <source>
        <dbReference type="SAM" id="MobiDB-lite"/>
    </source>
</evidence>
<feature type="domain" description="MYND-type" evidence="7">
    <location>
        <begin position="84"/>
        <end position="125"/>
    </location>
</feature>
<evidence type="ECO:0000313" key="9">
    <source>
        <dbReference type="Proteomes" id="UP000186303"/>
    </source>
</evidence>
<dbReference type="EMBL" id="LT671826">
    <property type="protein sequence ID" value="SHO79506.1"/>
    <property type="molecule type" value="Genomic_DNA"/>
</dbReference>